<gene>
    <name evidence="2" type="ORF">GWK47_032828</name>
</gene>
<keyword evidence="3" id="KW-1185">Reference proteome</keyword>
<accession>A0A8J4YJI6</accession>
<protein>
    <submittedName>
        <fullName evidence="2">Uncharacterized protein</fullName>
    </submittedName>
</protein>
<feature type="compositionally biased region" description="Gly residues" evidence="1">
    <location>
        <begin position="125"/>
        <end position="136"/>
    </location>
</feature>
<organism evidence="2 3">
    <name type="scientific">Chionoecetes opilio</name>
    <name type="common">Atlantic snow crab</name>
    <name type="synonym">Cancer opilio</name>
    <dbReference type="NCBI Taxonomy" id="41210"/>
    <lineage>
        <taxon>Eukaryota</taxon>
        <taxon>Metazoa</taxon>
        <taxon>Ecdysozoa</taxon>
        <taxon>Arthropoda</taxon>
        <taxon>Crustacea</taxon>
        <taxon>Multicrustacea</taxon>
        <taxon>Malacostraca</taxon>
        <taxon>Eumalacostraca</taxon>
        <taxon>Eucarida</taxon>
        <taxon>Decapoda</taxon>
        <taxon>Pleocyemata</taxon>
        <taxon>Brachyura</taxon>
        <taxon>Eubrachyura</taxon>
        <taxon>Majoidea</taxon>
        <taxon>Majidae</taxon>
        <taxon>Chionoecetes</taxon>
    </lineage>
</organism>
<dbReference type="EMBL" id="JACEEZ010002387">
    <property type="protein sequence ID" value="KAG0728272.1"/>
    <property type="molecule type" value="Genomic_DNA"/>
</dbReference>
<sequence length="171" mass="18703">MRAHSFTNRATLTGTRRGKRRFDTILLSAQGIKSRQPIYHLRRPSPPHTTASNASYPTPPANFFFPNRLAKVGGASCGVCSQAHASEQCIRRHKARQLMTARCPNCSGGHHAWSPRCPERLRRLSGGGRRLQGGGDRPGRQGSFVPAPLPSSIEHGGVRVHLRPTSRGRGD</sequence>
<feature type="region of interest" description="Disordered" evidence="1">
    <location>
        <begin position="125"/>
        <end position="157"/>
    </location>
</feature>
<evidence type="ECO:0000313" key="2">
    <source>
        <dbReference type="EMBL" id="KAG0728272.1"/>
    </source>
</evidence>
<evidence type="ECO:0000313" key="3">
    <source>
        <dbReference type="Proteomes" id="UP000770661"/>
    </source>
</evidence>
<comment type="caution">
    <text evidence="2">The sequence shown here is derived from an EMBL/GenBank/DDBJ whole genome shotgun (WGS) entry which is preliminary data.</text>
</comment>
<dbReference type="OrthoDB" id="3942891at2759"/>
<proteinExistence type="predicted"/>
<dbReference type="AlphaFoldDB" id="A0A8J4YJI6"/>
<reference evidence="2" key="1">
    <citation type="submission" date="2020-07" db="EMBL/GenBank/DDBJ databases">
        <title>The High-quality genome of the commercially important snow crab, Chionoecetes opilio.</title>
        <authorList>
            <person name="Jeong J.-H."/>
            <person name="Ryu S."/>
        </authorList>
    </citation>
    <scope>NUCLEOTIDE SEQUENCE</scope>
    <source>
        <strain evidence="2">MADBK_172401_WGS</strain>
        <tissue evidence="2">Digestive gland</tissue>
    </source>
</reference>
<evidence type="ECO:0000256" key="1">
    <source>
        <dbReference type="SAM" id="MobiDB-lite"/>
    </source>
</evidence>
<name>A0A8J4YJI6_CHIOP</name>
<dbReference type="Proteomes" id="UP000770661">
    <property type="component" value="Unassembled WGS sequence"/>
</dbReference>